<name>A0AAV4URN7_9ARAC</name>
<dbReference type="EMBL" id="BPLQ01011814">
    <property type="protein sequence ID" value="GIY60565.1"/>
    <property type="molecule type" value="Genomic_DNA"/>
</dbReference>
<dbReference type="AlphaFoldDB" id="A0AAV4URN7"/>
<reference evidence="2 3" key="1">
    <citation type="submission" date="2021-06" db="EMBL/GenBank/DDBJ databases">
        <title>Caerostris darwini draft genome.</title>
        <authorList>
            <person name="Kono N."/>
            <person name="Arakawa K."/>
        </authorList>
    </citation>
    <scope>NUCLEOTIDE SEQUENCE [LARGE SCALE GENOMIC DNA]</scope>
</reference>
<feature type="compositionally biased region" description="Low complexity" evidence="1">
    <location>
        <begin position="84"/>
        <end position="93"/>
    </location>
</feature>
<evidence type="ECO:0000256" key="1">
    <source>
        <dbReference type="SAM" id="MobiDB-lite"/>
    </source>
</evidence>
<evidence type="ECO:0000313" key="3">
    <source>
        <dbReference type="Proteomes" id="UP001054837"/>
    </source>
</evidence>
<evidence type="ECO:0000313" key="2">
    <source>
        <dbReference type="EMBL" id="GIY60565.1"/>
    </source>
</evidence>
<accession>A0AAV4URN7</accession>
<protein>
    <submittedName>
        <fullName evidence="2">Uncharacterized protein</fullName>
    </submittedName>
</protein>
<feature type="compositionally biased region" description="Basic and acidic residues" evidence="1">
    <location>
        <begin position="96"/>
        <end position="108"/>
    </location>
</feature>
<keyword evidence="3" id="KW-1185">Reference proteome</keyword>
<dbReference type="Proteomes" id="UP001054837">
    <property type="component" value="Unassembled WGS sequence"/>
</dbReference>
<sequence length="140" mass="15074">MEQLTEFVSKSFNPDRPLSSAVSGFPHLLASTKGVPGGPRSLHSVVDRLSAPHLFPMALAHSHSMGLSLAGAAPLLLAPPPRPTSGGTSSPSSVLTDKEDRTRDDNDSNDRHGEWYFLSILNLLLCLLNYESLILKDDAK</sequence>
<comment type="caution">
    <text evidence="2">The sequence shown here is derived from an EMBL/GenBank/DDBJ whole genome shotgun (WGS) entry which is preliminary data.</text>
</comment>
<organism evidence="2 3">
    <name type="scientific">Caerostris darwini</name>
    <dbReference type="NCBI Taxonomy" id="1538125"/>
    <lineage>
        <taxon>Eukaryota</taxon>
        <taxon>Metazoa</taxon>
        <taxon>Ecdysozoa</taxon>
        <taxon>Arthropoda</taxon>
        <taxon>Chelicerata</taxon>
        <taxon>Arachnida</taxon>
        <taxon>Araneae</taxon>
        <taxon>Araneomorphae</taxon>
        <taxon>Entelegynae</taxon>
        <taxon>Araneoidea</taxon>
        <taxon>Araneidae</taxon>
        <taxon>Caerostris</taxon>
    </lineage>
</organism>
<gene>
    <name evidence="2" type="primary">AVEN_139955_1</name>
    <name evidence="2" type="ORF">CDAR_396381</name>
</gene>
<feature type="region of interest" description="Disordered" evidence="1">
    <location>
        <begin position="76"/>
        <end position="108"/>
    </location>
</feature>
<proteinExistence type="predicted"/>